<accession>A0A0F9BMI9</accession>
<sequence length="78" mass="8855">TYHICWSGMAMWKLGYDWSWSLNKGCFHPFDHCGWYDKKATPEERAEGLRIAGELPVLVKFPAEADGGSEWVKASSAF</sequence>
<gene>
    <name evidence="1" type="ORF">LCGC14_2771850</name>
</gene>
<dbReference type="EMBL" id="LAZR01051241">
    <property type="protein sequence ID" value="KKK85586.1"/>
    <property type="molecule type" value="Genomic_DNA"/>
</dbReference>
<reference evidence="1" key="1">
    <citation type="journal article" date="2015" name="Nature">
        <title>Complex archaea that bridge the gap between prokaryotes and eukaryotes.</title>
        <authorList>
            <person name="Spang A."/>
            <person name="Saw J.H."/>
            <person name="Jorgensen S.L."/>
            <person name="Zaremba-Niedzwiedzka K."/>
            <person name="Martijn J."/>
            <person name="Lind A.E."/>
            <person name="van Eijk R."/>
            <person name="Schleper C."/>
            <person name="Guy L."/>
            <person name="Ettema T.J."/>
        </authorList>
    </citation>
    <scope>NUCLEOTIDE SEQUENCE</scope>
</reference>
<organism evidence="1">
    <name type="scientific">marine sediment metagenome</name>
    <dbReference type="NCBI Taxonomy" id="412755"/>
    <lineage>
        <taxon>unclassified sequences</taxon>
        <taxon>metagenomes</taxon>
        <taxon>ecological metagenomes</taxon>
    </lineage>
</organism>
<proteinExistence type="predicted"/>
<protein>
    <submittedName>
        <fullName evidence="1">Uncharacterized protein</fullName>
    </submittedName>
</protein>
<name>A0A0F9BMI9_9ZZZZ</name>
<evidence type="ECO:0000313" key="1">
    <source>
        <dbReference type="EMBL" id="KKK85586.1"/>
    </source>
</evidence>
<comment type="caution">
    <text evidence="1">The sequence shown here is derived from an EMBL/GenBank/DDBJ whole genome shotgun (WGS) entry which is preliminary data.</text>
</comment>
<dbReference type="AlphaFoldDB" id="A0A0F9BMI9"/>
<feature type="non-terminal residue" evidence="1">
    <location>
        <position position="1"/>
    </location>
</feature>